<gene>
    <name evidence="1" type="ORF">LIER_15071</name>
</gene>
<sequence>MANENIGNSGAGAQGNPRSKVIQGVLNEVRLARLIASMGGSYILGGRVPFSRTSSPRVHHSHRRVVVVPDPSDRNVGVQGLIYGGVPTPKAGGRDIEDVEVFATSVNNNPNTDVTGVSGERHVEAETIQMFKKRKRATAKRGREELQESLFCGGD</sequence>
<keyword evidence="2" id="KW-1185">Reference proteome</keyword>
<dbReference type="EMBL" id="BAABME010003213">
    <property type="protein sequence ID" value="GAA0157915.1"/>
    <property type="molecule type" value="Genomic_DNA"/>
</dbReference>
<organism evidence="1 2">
    <name type="scientific">Lithospermum erythrorhizon</name>
    <name type="common">Purple gromwell</name>
    <name type="synonym">Lithospermum officinale var. erythrorhizon</name>
    <dbReference type="NCBI Taxonomy" id="34254"/>
    <lineage>
        <taxon>Eukaryota</taxon>
        <taxon>Viridiplantae</taxon>
        <taxon>Streptophyta</taxon>
        <taxon>Embryophyta</taxon>
        <taxon>Tracheophyta</taxon>
        <taxon>Spermatophyta</taxon>
        <taxon>Magnoliopsida</taxon>
        <taxon>eudicotyledons</taxon>
        <taxon>Gunneridae</taxon>
        <taxon>Pentapetalae</taxon>
        <taxon>asterids</taxon>
        <taxon>lamiids</taxon>
        <taxon>Boraginales</taxon>
        <taxon>Boraginaceae</taxon>
        <taxon>Boraginoideae</taxon>
        <taxon>Lithospermeae</taxon>
        <taxon>Lithospermum</taxon>
    </lineage>
</organism>
<dbReference type="AlphaFoldDB" id="A0AAV3Q1W4"/>
<evidence type="ECO:0000313" key="1">
    <source>
        <dbReference type="EMBL" id="GAA0157915.1"/>
    </source>
</evidence>
<proteinExistence type="predicted"/>
<reference evidence="1 2" key="1">
    <citation type="submission" date="2024-01" db="EMBL/GenBank/DDBJ databases">
        <title>The complete chloroplast genome sequence of Lithospermum erythrorhizon: insights into the phylogenetic relationship among Boraginaceae species and the maternal lineages of purple gromwells.</title>
        <authorList>
            <person name="Okada T."/>
            <person name="Watanabe K."/>
        </authorList>
    </citation>
    <scope>NUCLEOTIDE SEQUENCE [LARGE SCALE GENOMIC DNA]</scope>
</reference>
<protein>
    <submittedName>
        <fullName evidence="1">Uncharacterized protein</fullName>
    </submittedName>
</protein>
<accession>A0AAV3Q1W4</accession>
<dbReference type="Proteomes" id="UP001454036">
    <property type="component" value="Unassembled WGS sequence"/>
</dbReference>
<evidence type="ECO:0000313" key="2">
    <source>
        <dbReference type="Proteomes" id="UP001454036"/>
    </source>
</evidence>
<comment type="caution">
    <text evidence="1">The sequence shown here is derived from an EMBL/GenBank/DDBJ whole genome shotgun (WGS) entry which is preliminary data.</text>
</comment>
<name>A0AAV3Q1W4_LITER</name>